<dbReference type="Gene3D" id="1.10.10.1230">
    <property type="entry name" value="Penicillin-binding protein, N-terminal non-catalytic domain, head sub-domain"/>
    <property type="match status" value="1"/>
</dbReference>
<evidence type="ECO:0000256" key="6">
    <source>
        <dbReference type="ARBA" id="ARBA00022984"/>
    </source>
</evidence>
<keyword evidence="5" id="KW-0133">Cell shape</keyword>
<dbReference type="Gene3D" id="3.90.1310.10">
    <property type="entry name" value="Penicillin-binding protein 2a (Domain 2)"/>
    <property type="match status" value="1"/>
</dbReference>
<reference evidence="13 14" key="1">
    <citation type="submission" date="2022-08" db="EMBL/GenBank/DDBJ databases">
        <title>Aerococcaceae sp. nov isolated from spoiled eye mask.</title>
        <authorList>
            <person name="Zhou G."/>
            <person name="Xie X.-B."/>
            <person name="Shi Q.-S."/>
            <person name="Wang Y.-S."/>
            <person name="Wen X."/>
            <person name="Peng H."/>
            <person name="Yang X.-J."/>
            <person name="Tao H.-B."/>
            <person name="Huang X.-M."/>
        </authorList>
    </citation>
    <scope>NUCLEOTIDE SEQUENCE [LARGE SCALE GENOMIC DNA]</scope>
    <source>
        <strain evidence="14">DM20194951</strain>
    </source>
</reference>
<evidence type="ECO:0000256" key="8">
    <source>
        <dbReference type="ARBA" id="ARBA00023136"/>
    </source>
</evidence>
<feature type="domain" description="Penicillin-binding protein transpeptidase" evidence="11">
    <location>
        <begin position="342"/>
        <end position="679"/>
    </location>
</feature>
<evidence type="ECO:0000313" key="14">
    <source>
        <dbReference type="Proteomes" id="UP001315967"/>
    </source>
</evidence>
<keyword evidence="14" id="KW-1185">Reference proteome</keyword>
<evidence type="ECO:0000259" key="11">
    <source>
        <dbReference type="Pfam" id="PF00905"/>
    </source>
</evidence>
<dbReference type="InterPro" id="IPR005311">
    <property type="entry name" value="PBP_dimer"/>
</dbReference>
<dbReference type="InterPro" id="IPR050515">
    <property type="entry name" value="Beta-lactam/transpept"/>
</dbReference>
<evidence type="ECO:0000259" key="12">
    <source>
        <dbReference type="Pfam" id="PF03717"/>
    </source>
</evidence>
<proteinExistence type="inferred from homology"/>
<feature type="domain" description="Penicillin-binding protein dimerisation" evidence="12">
    <location>
        <begin position="64"/>
        <end position="298"/>
    </location>
</feature>
<name>A0ABY5P7K8_9LACT</name>
<keyword evidence="7 10" id="KW-1133">Transmembrane helix</keyword>
<evidence type="ECO:0000256" key="10">
    <source>
        <dbReference type="SAM" id="Phobius"/>
    </source>
</evidence>
<accession>A0ABY5P7K8</accession>
<keyword evidence="3" id="KW-1003">Cell membrane</keyword>
<keyword evidence="6" id="KW-0573">Peptidoglycan synthesis</keyword>
<evidence type="ECO:0000256" key="2">
    <source>
        <dbReference type="ARBA" id="ARBA00007171"/>
    </source>
</evidence>
<evidence type="ECO:0000313" key="13">
    <source>
        <dbReference type="EMBL" id="UUX34585.1"/>
    </source>
</evidence>
<gene>
    <name evidence="13" type="ORF">NRE15_02740</name>
</gene>
<evidence type="ECO:0000256" key="3">
    <source>
        <dbReference type="ARBA" id="ARBA00022475"/>
    </source>
</evidence>
<evidence type="ECO:0000256" key="7">
    <source>
        <dbReference type="ARBA" id="ARBA00022989"/>
    </source>
</evidence>
<dbReference type="Proteomes" id="UP001315967">
    <property type="component" value="Chromosome"/>
</dbReference>
<protein>
    <submittedName>
        <fullName evidence="13">Penicillin-binding protein 2</fullName>
    </submittedName>
</protein>
<evidence type="ECO:0000256" key="9">
    <source>
        <dbReference type="ARBA" id="ARBA00023316"/>
    </source>
</evidence>
<dbReference type="SUPFAM" id="SSF56519">
    <property type="entry name" value="Penicillin binding protein dimerisation domain"/>
    <property type="match status" value="1"/>
</dbReference>
<dbReference type="PANTHER" id="PTHR30627:SF2">
    <property type="entry name" value="PEPTIDOGLYCAN D,D-TRANSPEPTIDASE MRDA"/>
    <property type="match status" value="1"/>
</dbReference>
<dbReference type="EMBL" id="CP102453">
    <property type="protein sequence ID" value="UUX34585.1"/>
    <property type="molecule type" value="Genomic_DNA"/>
</dbReference>
<feature type="transmembrane region" description="Helical" evidence="10">
    <location>
        <begin position="21"/>
        <end position="39"/>
    </location>
</feature>
<dbReference type="InterPro" id="IPR001460">
    <property type="entry name" value="PCN-bd_Tpept"/>
</dbReference>
<dbReference type="SUPFAM" id="SSF56601">
    <property type="entry name" value="beta-lactamase/transpeptidase-like"/>
    <property type="match status" value="1"/>
</dbReference>
<evidence type="ECO:0000256" key="4">
    <source>
        <dbReference type="ARBA" id="ARBA00022692"/>
    </source>
</evidence>
<organism evidence="13 14">
    <name type="scientific">Fundicoccus culcitae</name>
    <dbReference type="NCBI Taxonomy" id="2969821"/>
    <lineage>
        <taxon>Bacteria</taxon>
        <taxon>Bacillati</taxon>
        <taxon>Bacillota</taxon>
        <taxon>Bacilli</taxon>
        <taxon>Lactobacillales</taxon>
        <taxon>Aerococcaceae</taxon>
        <taxon>Fundicoccus</taxon>
    </lineage>
</organism>
<comment type="similarity">
    <text evidence="2">Belongs to the transpeptidase family.</text>
</comment>
<evidence type="ECO:0000256" key="1">
    <source>
        <dbReference type="ARBA" id="ARBA00004162"/>
    </source>
</evidence>
<dbReference type="PANTHER" id="PTHR30627">
    <property type="entry name" value="PEPTIDOGLYCAN D,D-TRANSPEPTIDASE"/>
    <property type="match status" value="1"/>
</dbReference>
<dbReference type="InterPro" id="IPR036138">
    <property type="entry name" value="PBP_dimer_sf"/>
</dbReference>
<comment type="subcellular location">
    <subcellularLocation>
        <location evidence="1">Cell membrane</location>
        <topology evidence="1">Single-pass membrane protein</topology>
    </subcellularLocation>
</comment>
<keyword evidence="4 10" id="KW-0812">Transmembrane</keyword>
<dbReference type="Pfam" id="PF00905">
    <property type="entry name" value="Transpeptidase"/>
    <property type="match status" value="1"/>
</dbReference>
<dbReference type="InterPro" id="IPR012338">
    <property type="entry name" value="Beta-lactam/transpept-like"/>
</dbReference>
<sequence>MARYKLKKKKQRSHIPRRLNLLFFIAFLCFAALFLRLGYLQLYSGEALNDMVQRTESTISTGAVPRGMIYDSNGRVLVGNNPELAILYTRDRDSQISSQDIIAVAKNLASLIEIPTQDLTERDMKDYFIIENTQLVNDRLTEEQLLLPGPQLYQAQLEAVTSNDLNYSAAEQKIIALFKRMNSAFALSTVTVKNQNVTQAEVARVSEQLHDLPGISIGTDWQRTYPAGEMLRSILGQVSTEQRGLPSENAQYLLSKGYAMNDRVGVSYLELQYEDALRGSKSVHNIVTDSTDDILSNQELFEGAKGDNLMLTIDTEFQAKIDQIAIDALENMTNRGYNDRVYIVVTNPQNGDILALTGKRFDYNENTDSYNYDVIIDDALGAINTSYGMGSSIKPAMVSIGYLEDVISIDDNIIVDEPLKFQASQEKTSVFNRTGQMPINDIQALQMSSNIYMIRMAMMIGGQYEYEEDGQLTIDENTLETLRNYFAEFGLGTQTGIDLPNESSGYSPESTQLVSALDLSYGQFDLYTPLQMAQYVSTIANGGIRYAPRLVKEIRGTDANGDLGDVKVSLDPKVMNVVQLEESEMARIHEGMLQVSHTNEGTARYYFQNYPIQVGSKTGTTEAFYSGPIQYVRNQPVTNATYVGFAPYDNPEIAISVVVPYLLEESWGRESTRIAHQVMNAYFEMQDDTKELIETYMETFVEPS</sequence>
<keyword evidence="8 10" id="KW-0472">Membrane</keyword>
<dbReference type="Gene3D" id="3.40.710.10">
    <property type="entry name" value="DD-peptidase/beta-lactamase superfamily"/>
    <property type="match status" value="1"/>
</dbReference>
<keyword evidence="9" id="KW-0961">Cell wall biogenesis/degradation</keyword>
<dbReference type="Pfam" id="PF03717">
    <property type="entry name" value="PBP_dimer"/>
    <property type="match status" value="1"/>
</dbReference>
<evidence type="ECO:0000256" key="5">
    <source>
        <dbReference type="ARBA" id="ARBA00022960"/>
    </source>
</evidence>